<keyword evidence="1" id="KW-1133">Transmembrane helix</keyword>
<evidence type="ECO:0000313" key="2">
    <source>
        <dbReference type="EMBL" id="CAE8675549.1"/>
    </source>
</evidence>
<evidence type="ECO:0000256" key="1">
    <source>
        <dbReference type="SAM" id="Phobius"/>
    </source>
</evidence>
<keyword evidence="1" id="KW-0472">Membrane</keyword>
<reference evidence="2" key="1">
    <citation type="submission" date="2021-02" db="EMBL/GenBank/DDBJ databases">
        <authorList>
            <person name="Dougan E. K."/>
            <person name="Rhodes N."/>
            <person name="Thang M."/>
            <person name="Chan C."/>
        </authorList>
    </citation>
    <scope>NUCLEOTIDE SEQUENCE</scope>
</reference>
<comment type="caution">
    <text evidence="2">The sequence shown here is derived from an EMBL/GenBank/DDBJ whole genome shotgun (WGS) entry which is preliminary data.</text>
</comment>
<name>A0A813J7R5_POLGL</name>
<feature type="transmembrane region" description="Helical" evidence="1">
    <location>
        <begin position="90"/>
        <end position="110"/>
    </location>
</feature>
<proteinExistence type="predicted"/>
<sequence>MPICGRSIPMAQRTSNCCRVLFWKKQQGLLFSCVGSLKHHLFVEFLLLFVLFTMGRQCTLKKDALKTLFSFLSPCLETLKLAGCIMQGDLAVAVVGGIAVVVVVVVVRVLDVAS</sequence>
<organism evidence="2 3">
    <name type="scientific">Polarella glacialis</name>
    <name type="common">Dinoflagellate</name>
    <dbReference type="NCBI Taxonomy" id="89957"/>
    <lineage>
        <taxon>Eukaryota</taxon>
        <taxon>Sar</taxon>
        <taxon>Alveolata</taxon>
        <taxon>Dinophyceae</taxon>
        <taxon>Suessiales</taxon>
        <taxon>Suessiaceae</taxon>
        <taxon>Polarella</taxon>
    </lineage>
</organism>
<evidence type="ECO:0000313" key="3">
    <source>
        <dbReference type="Proteomes" id="UP000626109"/>
    </source>
</evidence>
<feature type="transmembrane region" description="Helical" evidence="1">
    <location>
        <begin position="29"/>
        <end position="52"/>
    </location>
</feature>
<accession>A0A813J7R5</accession>
<protein>
    <submittedName>
        <fullName evidence="2">Uncharacterized protein</fullName>
    </submittedName>
</protein>
<dbReference type="Proteomes" id="UP000626109">
    <property type="component" value="Unassembled WGS sequence"/>
</dbReference>
<gene>
    <name evidence="2" type="ORF">PGLA2088_LOCUS19441</name>
</gene>
<dbReference type="EMBL" id="CAJNNW010025091">
    <property type="protein sequence ID" value="CAE8675549.1"/>
    <property type="molecule type" value="Genomic_DNA"/>
</dbReference>
<dbReference type="AlphaFoldDB" id="A0A813J7R5"/>
<keyword evidence="1" id="KW-0812">Transmembrane</keyword>